<keyword evidence="2" id="KW-1185">Reference proteome</keyword>
<dbReference type="Proteomes" id="UP000245609">
    <property type="component" value="Unassembled WGS sequence"/>
</dbReference>
<accession>A0A2T9ZA19</accession>
<evidence type="ECO:0000313" key="1">
    <source>
        <dbReference type="EMBL" id="PVV01410.1"/>
    </source>
</evidence>
<proteinExistence type="predicted"/>
<organism evidence="1 2">
    <name type="scientific">Smittium megazygosporum</name>
    <dbReference type="NCBI Taxonomy" id="133381"/>
    <lineage>
        <taxon>Eukaryota</taxon>
        <taxon>Fungi</taxon>
        <taxon>Fungi incertae sedis</taxon>
        <taxon>Zoopagomycota</taxon>
        <taxon>Kickxellomycotina</taxon>
        <taxon>Harpellomycetes</taxon>
        <taxon>Harpellales</taxon>
        <taxon>Legeriomycetaceae</taxon>
        <taxon>Smittium</taxon>
    </lineage>
</organism>
<dbReference type="STRING" id="133381.A0A2T9ZA19"/>
<dbReference type="EMBL" id="MBFS01001105">
    <property type="protein sequence ID" value="PVV01410.1"/>
    <property type="molecule type" value="Genomic_DNA"/>
</dbReference>
<dbReference type="OrthoDB" id="2400069at2759"/>
<feature type="non-terminal residue" evidence="1">
    <location>
        <position position="129"/>
    </location>
</feature>
<protein>
    <submittedName>
        <fullName evidence="1">Uncharacterized protein</fullName>
    </submittedName>
</protein>
<evidence type="ECO:0000313" key="2">
    <source>
        <dbReference type="Proteomes" id="UP000245609"/>
    </source>
</evidence>
<name>A0A2T9ZA19_9FUNG</name>
<comment type="caution">
    <text evidence="1">The sequence shown here is derived from an EMBL/GenBank/DDBJ whole genome shotgun (WGS) entry which is preliminary data.</text>
</comment>
<reference evidence="1 2" key="1">
    <citation type="journal article" date="2018" name="MBio">
        <title>Comparative Genomics Reveals the Core Gene Toolbox for the Fungus-Insect Symbiosis.</title>
        <authorList>
            <person name="Wang Y."/>
            <person name="Stata M."/>
            <person name="Wang W."/>
            <person name="Stajich J.E."/>
            <person name="White M.M."/>
            <person name="Moncalvo J.M."/>
        </authorList>
    </citation>
    <scope>NUCLEOTIDE SEQUENCE [LARGE SCALE GENOMIC DNA]</scope>
    <source>
        <strain evidence="1 2">SC-DP-2</strain>
    </source>
</reference>
<dbReference type="AlphaFoldDB" id="A0A2T9ZA19"/>
<gene>
    <name evidence="1" type="ORF">BB560_004174</name>
</gene>
<sequence length="129" mass="14694">MGIPTTGKYAPSSYNNDKASYIRLNIIKRCIGKHRINDNTKIGYLIQNLLNRDIKIGSQRINNLINGLIDFIELDNEKKKPKTCTLVSTITTTVGATYEDVVPQGFWSSRGIFEMCYQLSRRSRDNMTT</sequence>